<keyword evidence="4" id="KW-0496">Mitochondrion</keyword>
<evidence type="ECO:0000256" key="4">
    <source>
        <dbReference type="ARBA" id="ARBA00023128"/>
    </source>
</evidence>
<dbReference type="EMBL" id="ML179037">
    <property type="protein sequence ID" value="THV07584.1"/>
    <property type="molecule type" value="Genomic_DNA"/>
</dbReference>
<evidence type="ECO:0000256" key="8">
    <source>
        <dbReference type="SAM" id="MobiDB-lite"/>
    </source>
</evidence>
<accession>A0A4S8MYI9</accession>
<evidence type="ECO:0000256" key="1">
    <source>
        <dbReference type="ARBA" id="ARBA00004173"/>
    </source>
</evidence>
<dbReference type="Proteomes" id="UP000297245">
    <property type="component" value="Unassembled WGS sequence"/>
</dbReference>
<comment type="similarity">
    <text evidence="2">Belongs to the mitochondrion-specific ribosomal protein mS23 family.</text>
</comment>
<evidence type="ECO:0000256" key="2">
    <source>
        <dbReference type="ARBA" id="ARBA00009864"/>
    </source>
</evidence>
<dbReference type="GO" id="GO:0003735">
    <property type="term" value="F:structural constituent of ribosome"/>
    <property type="evidence" value="ECO:0007669"/>
    <property type="project" value="InterPro"/>
</dbReference>
<dbReference type="InterPro" id="IPR059242">
    <property type="entry name" value="mS23_dom"/>
</dbReference>
<evidence type="ECO:0000256" key="3">
    <source>
        <dbReference type="ARBA" id="ARBA00022980"/>
    </source>
</evidence>
<organism evidence="9 10">
    <name type="scientific">Dendrothele bispora (strain CBS 962.96)</name>
    <dbReference type="NCBI Taxonomy" id="1314807"/>
    <lineage>
        <taxon>Eukaryota</taxon>
        <taxon>Fungi</taxon>
        <taxon>Dikarya</taxon>
        <taxon>Basidiomycota</taxon>
        <taxon>Agaricomycotina</taxon>
        <taxon>Agaricomycetes</taxon>
        <taxon>Agaricomycetidae</taxon>
        <taxon>Agaricales</taxon>
        <taxon>Agaricales incertae sedis</taxon>
        <taxon>Dendrothele</taxon>
    </lineage>
</organism>
<evidence type="ECO:0000256" key="7">
    <source>
        <dbReference type="ARBA" id="ARBA00035421"/>
    </source>
</evidence>
<reference evidence="9 10" key="1">
    <citation type="journal article" date="2019" name="Nat. Ecol. Evol.">
        <title>Megaphylogeny resolves global patterns of mushroom evolution.</title>
        <authorList>
            <person name="Varga T."/>
            <person name="Krizsan K."/>
            <person name="Foldi C."/>
            <person name="Dima B."/>
            <person name="Sanchez-Garcia M."/>
            <person name="Sanchez-Ramirez S."/>
            <person name="Szollosi G.J."/>
            <person name="Szarkandi J.G."/>
            <person name="Papp V."/>
            <person name="Albert L."/>
            <person name="Andreopoulos W."/>
            <person name="Angelini C."/>
            <person name="Antonin V."/>
            <person name="Barry K.W."/>
            <person name="Bougher N.L."/>
            <person name="Buchanan P."/>
            <person name="Buyck B."/>
            <person name="Bense V."/>
            <person name="Catcheside P."/>
            <person name="Chovatia M."/>
            <person name="Cooper J."/>
            <person name="Damon W."/>
            <person name="Desjardin D."/>
            <person name="Finy P."/>
            <person name="Geml J."/>
            <person name="Haridas S."/>
            <person name="Hughes K."/>
            <person name="Justo A."/>
            <person name="Karasinski D."/>
            <person name="Kautmanova I."/>
            <person name="Kiss B."/>
            <person name="Kocsube S."/>
            <person name="Kotiranta H."/>
            <person name="LaButti K.M."/>
            <person name="Lechner B.E."/>
            <person name="Liimatainen K."/>
            <person name="Lipzen A."/>
            <person name="Lukacs Z."/>
            <person name="Mihaltcheva S."/>
            <person name="Morgado L.N."/>
            <person name="Niskanen T."/>
            <person name="Noordeloos M.E."/>
            <person name="Ohm R.A."/>
            <person name="Ortiz-Santana B."/>
            <person name="Ovrebo C."/>
            <person name="Racz N."/>
            <person name="Riley R."/>
            <person name="Savchenko A."/>
            <person name="Shiryaev A."/>
            <person name="Soop K."/>
            <person name="Spirin V."/>
            <person name="Szebenyi C."/>
            <person name="Tomsovsky M."/>
            <person name="Tulloss R.E."/>
            <person name="Uehling J."/>
            <person name="Grigoriev I.V."/>
            <person name="Vagvolgyi C."/>
            <person name="Papp T."/>
            <person name="Martin F.M."/>
            <person name="Miettinen O."/>
            <person name="Hibbett D.S."/>
            <person name="Nagy L.G."/>
        </authorList>
    </citation>
    <scope>NUCLEOTIDE SEQUENCE [LARGE SCALE GENOMIC DNA]</scope>
    <source>
        <strain evidence="9 10">CBS 962.96</strain>
    </source>
</reference>
<comment type="subcellular location">
    <subcellularLocation>
        <location evidence="1">Mitochondrion</location>
    </subcellularLocation>
</comment>
<feature type="region of interest" description="Disordered" evidence="8">
    <location>
        <begin position="35"/>
        <end position="67"/>
    </location>
</feature>
<dbReference type="PANTHER" id="PTHR37799">
    <property type="entry name" value="37S RIBOSOMAL PROTEIN S25, MITOCHONDRIAL"/>
    <property type="match status" value="1"/>
</dbReference>
<dbReference type="CDD" id="cd23701">
    <property type="entry name" value="At1g26750"/>
    <property type="match status" value="1"/>
</dbReference>
<name>A0A4S8MYI9_DENBC</name>
<dbReference type="PANTHER" id="PTHR37799:SF1">
    <property type="entry name" value="SMALL RIBOSOMAL SUBUNIT PROTEIN MS23"/>
    <property type="match status" value="1"/>
</dbReference>
<evidence type="ECO:0000313" key="10">
    <source>
        <dbReference type="Proteomes" id="UP000297245"/>
    </source>
</evidence>
<keyword evidence="3" id="KW-0689">Ribosomal protein</keyword>
<gene>
    <name evidence="9" type="ORF">K435DRAFT_772462</name>
</gene>
<dbReference type="InterPro" id="IPR016939">
    <property type="entry name" value="Ribosomal_mS23_fun"/>
</dbReference>
<protein>
    <recommendedName>
        <fullName evidence="6">Small ribosomal subunit protein mS23</fullName>
    </recommendedName>
    <alternativeName>
        <fullName evidence="7">37S ribosomal protein S25, mitochondrial</fullName>
    </alternativeName>
</protein>
<keyword evidence="10" id="KW-1185">Reference proteome</keyword>
<dbReference type="OrthoDB" id="5542239at2759"/>
<proteinExistence type="inferred from homology"/>
<sequence>MVRRIASQVHQQVSRLMRGNVIKEEPRWYKAVLEHPPLPLPPKAPPSRTAYDVKQPKTQQKPRPYDPKPLAIYYLEDDIRRQFFRDHPFEAFRPTTLTEGATIAAAHPIQGKEWTRLRQRGRKPSPEDAVQFALNLHQHHGLSLSYAYARAVAQFRALRSEHHIATTMAATEADCLGGVFQNSETAHAFEKEIKSLGTWERQAELDEGAIAARKRWRSIVQGNQEPREWSKGQEYVRLWKEGIKPQYLPALTEPLETTPASQSVQPPIKVDYVGVHAPA</sequence>
<dbReference type="AlphaFoldDB" id="A0A4S8MYI9"/>
<dbReference type="GO" id="GO:0005763">
    <property type="term" value="C:mitochondrial small ribosomal subunit"/>
    <property type="evidence" value="ECO:0007669"/>
    <property type="project" value="InterPro"/>
</dbReference>
<evidence type="ECO:0000256" key="5">
    <source>
        <dbReference type="ARBA" id="ARBA00023274"/>
    </source>
</evidence>
<keyword evidence="5" id="KW-0687">Ribonucleoprotein</keyword>
<feature type="compositionally biased region" description="Pro residues" evidence="8">
    <location>
        <begin position="36"/>
        <end position="45"/>
    </location>
</feature>
<evidence type="ECO:0000313" key="9">
    <source>
        <dbReference type="EMBL" id="THV07584.1"/>
    </source>
</evidence>
<dbReference type="Pfam" id="PF13741">
    <property type="entry name" value="MRP-S25"/>
    <property type="match status" value="1"/>
</dbReference>
<evidence type="ECO:0000256" key="6">
    <source>
        <dbReference type="ARBA" id="ARBA00035137"/>
    </source>
</evidence>